<evidence type="ECO:0000313" key="1">
    <source>
        <dbReference type="EMBL" id="KAA6315904.1"/>
    </source>
</evidence>
<sequence>MQKQTNYLAHINSVGENYNYPNEDNNWTKLRNSYFPVDNRELWRQPVGEMNLKEMNRMASEKEIKLLKAHFIRLVHPLNSFVVPNKKYIQYQRGYRKSIDSEPELIHYVENYLKQKYPDEMQEMHDLILPIPQNYSSNTIYDIKWWDKRGNNNETILLRTSSNNEWKDIVEKRSENSELKCHQIKNNHNNDKWENKLKGWSGNPELKCHQIISLFLQNEPIKRDDLTNLLRNRTKIKDPSGSISSMMTDAGNAYGKVFVVDKGWLKIVPELDEIMRSLKW</sequence>
<dbReference type="AlphaFoldDB" id="A0A5J4Q4X6"/>
<proteinExistence type="predicted"/>
<name>A0A5J4Q4X6_9ZZZZ</name>
<organism evidence="1">
    <name type="scientific">termite gut metagenome</name>
    <dbReference type="NCBI Taxonomy" id="433724"/>
    <lineage>
        <taxon>unclassified sequences</taxon>
        <taxon>metagenomes</taxon>
        <taxon>organismal metagenomes</taxon>
    </lineage>
</organism>
<gene>
    <name evidence="1" type="ORF">EZS27_033711</name>
</gene>
<accession>A0A5J4Q4X6</accession>
<comment type="caution">
    <text evidence="1">The sequence shown here is derived from an EMBL/GenBank/DDBJ whole genome shotgun (WGS) entry which is preliminary data.</text>
</comment>
<reference evidence="1" key="1">
    <citation type="submission" date="2019-03" db="EMBL/GenBank/DDBJ databases">
        <title>Single cell metagenomics reveals metabolic interactions within the superorganism composed of flagellate Streblomastix strix and complex community of Bacteroidetes bacteria on its surface.</title>
        <authorList>
            <person name="Treitli S.C."/>
            <person name="Kolisko M."/>
            <person name="Husnik F."/>
            <person name="Keeling P."/>
            <person name="Hampl V."/>
        </authorList>
    </citation>
    <scope>NUCLEOTIDE SEQUENCE</scope>
    <source>
        <strain evidence="1">STM</strain>
    </source>
</reference>
<protein>
    <submittedName>
        <fullName evidence="1">Uncharacterized protein</fullName>
    </submittedName>
</protein>
<dbReference type="EMBL" id="SNRY01005078">
    <property type="protein sequence ID" value="KAA6315904.1"/>
    <property type="molecule type" value="Genomic_DNA"/>
</dbReference>